<comment type="caution">
    <text evidence="2">The sequence shown here is derived from an EMBL/GenBank/DDBJ whole genome shotgun (WGS) entry which is preliminary data.</text>
</comment>
<feature type="compositionally biased region" description="Polar residues" evidence="1">
    <location>
        <begin position="1016"/>
        <end position="1031"/>
    </location>
</feature>
<feature type="compositionally biased region" description="Low complexity" evidence="1">
    <location>
        <begin position="935"/>
        <end position="946"/>
    </location>
</feature>
<feature type="compositionally biased region" description="Low complexity" evidence="1">
    <location>
        <begin position="337"/>
        <end position="371"/>
    </location>
</feature>
<dbReference type="Proteomes" id="UP001492380">
    <property type="component" value="Unassembled WGS sequence"/>
</dbReference>
<sequence length="1189" mass="126417">MCRYRYIYYSGCCHAKLTLYEYCDDAYNAASLPTAPEGGCAEGGEDAHDHPVNAESDPSPHLTECPSRQDPQNKGTAEANPQPDAQQGPTPPPRQTYASIARSAAAHRKTKSATNLAAIGRSDDLMPPPPKPAGRGQVDHGVGSAGGRRFSENTNSLSGSVAPRGRGTLKSSLPGEAIEACAFDLNLRSPADFPDLSLRASPGLSSASLFSEPNSRSGSVASWAQVARLTSAVQPTHGSTSGNTVADSDFGTASATSLSSFQPEDFDGSFTETSMAPPGKNTAPALRGKKLPPLTTTGLSGIPQNTRKTLPSEWLGNVPTGISSDAMRRKSVPALRTAATSSKTPSSPTKSTSSASPTKSPTKSSTKSPTKVVPFRLETARRAKEREVKEKSSCELLKGKGRKTTKDSIDGPSSPGGIPTSTAAAKQSPLSIQTYYGYSIDDHTSTPASAPHSRIPRLCNKFRNQESLLSTHSELNAAIEHHEHSQAQPPQLDTRADQGHQSLAQMPTNTEQRRPSPTVQHIEDISLHTGSGPRSDDFINVGTARTEMMRSDEAIDKAETALGDIKRRMVSDSSATSEESTVILIDAVEAEKPRASASRTRLGTYPGATPPLNTTQQHIFPRERSSGPDERSLVPHLRVTSNAGTDAVVTPKEPDDIVSPSQGTHWSTHYAQDLGRTVAPSTAKVQHRRIMSAPRVVHADPRIMRVGPDVAKMSKEAVELLRELKSEPQREEASRLLQERQREEAQRLLQEQQREAASRLLQEQQSQAKMTAVSLNAQAKEFVPKSLAQTHQTSGPFVITPNPGTSFPRPQLPPSWSNPTWVNAIHAPVFKPGSSAQVTATSGNTKSPDPPAAEKRDKDEAPTPTGKKTKEKVKDKKKPLKGKNMANKKQGSRVVSTATTASSAGATNPGKDGTASPQHSATGSSTRASTPRLPPSSGYTTPGSSAAALEDSTVAGAGATTAAPTGPYAFRWESMRPSVFNLTTYHADETNHHHGAANNSTININHTYARAPPSSPLLTNNTTASRHSNGGATTSSTTTTATLPSSKWADHRFPSPSLRHHRSCSPATPRPFYACAGGWRSVGGGPLRFESFGDLRAKMLGPSPSPNNLWRGSHLRGGNGGAGVEGVVNGGSKTWSAGRGDRQRMTQQRQQVDWSALGPCGSVRVAEAYEVLPHCPVAVCPECLPDQKA</sequence>
<feature type="compositionally biased region" description="Basic and acidic residues" evidence="1">
    <location>
        <begin position="852"/>
        <end position="861"/>
    </location>
</feature>
<name>A0ABR1YWP9_9PEZI</name>
<feature type="compositionally biased region" description="Low complexity" evidence="1">
    <location>
        <begin position="892"/>
        <end position="907"/>
    </location>
</feature>
<feature type="region of interest" description="Disordered" evidence="1">
    <location>
        <begin position="595"/>
        <end position="615"/>
    </location>
</feature>
<evidence type="ECO:0000313" key="3">
    <source>
        <dbReference type="Proteomes" id="UP001492380"/>
    </source>
</evidence>
<dbReference type="EMBL" id="JBBWRZ010000003">
    <property type="protein sequence ID" value="KAK8240556.1"/>
    <property type="molecule type" value="Genomic_DNA"/>
</dbReference>
<feature type="compositionally biased region" description="Low complexity" evidence="1">
    <location>
        <begin position="1032"/>
        <end position="1042"/>
    </location>
</feature>
<feature type="region of interest" description="Disordered" evidence="1">
    <location>
        <begin position="38"/>
        <end position="171"/>
    </location>
</feature>
<evidence type="ECO:0000256" key="1">
    <source>
        <dbReference type="SAM" id="MobiDB-lite"/>
    </source>
</evidence>
<keyword evidence="3" id="KW-1185">Reference proteome</keyword>
<feature type="region of interest" description="Disordered" evidence="1">
    <location>
        <begin position="1009"/>
        <end position="1049"/>
    </location>
</feature>
<accession>A0ABR1YWP9</accession>
<gene>
    <name evidence="2" type="ORF">HDK90DRAFT_509016</name>
</gene>
<feature type="region of interest" description="Disordered" evidence="1">
    <location>
        <begin position="834"/>
        <end position="946"/>
    </location>
</feature>
<feature type="compositionally biased region" description="Basic and acidic residues" evidence="1">
    <location>
        <begin position="378"/>
        <end position="393"/>
    </location>
</feature>
<reference evidence="2 3" key="1">
    <citation type="submission" date="2024-04" db="EMBL/GenBank/DDBJ databases">
        <title>Phyllosticta paracitricarpa is synonymous to the EU quarantine fungus P. citricarpa based on phylogenomic analyses.</title>
        <authorList>
            <consortium name="Lawrence Berkeley National Laboratory"/>
            <person name="Van Ingen-Buijs V.A."/>
            <person name="Van Westerhoven A.C."/>
            <person name="Haridas S."/>
            <person name="Skiadas P."/>
            <person name="Martin F."/>
            <person name="Groenewald J.Z."/>
            <person name="Crous P.W."/>
            <person name="Seidl M.F."/>
        </authorList>
    </citation>
    <scope>NUCLEOTIDE SEQUENCE [LARGE SCALE GENOMIC DNA]</scope>
    <source>
        <strain evidence="2 3">CBS 123374</strain>
    </source>
</reference>
<feature type="compositionally biased region" description="Polar residues" evidence="1">
    <location>
        <begin position="915"/>
        <end position="929"/>
    </location>
</feature>
<feature type="compositionally biased region" description="Polar residues" evidence="1">
    <location>
        <begin position="834"/>
        <end position="847"/>
    </location>
</feature>
<protein>
    <submittedName>
        <fullName evidence="2">Uncharacterized protein</fullName>
    </submittedName>
</protein>
<feature type="compositionally biased region" description="Polar residues" evidence="1">
    <location>
        <begin position="294"/>
        <end position="309"/>
    </location>
</feature>
<feature type="compositionally biased region" description="Basic residues" evidence="1">
    <location>
        <begin position="867"/>
        <end position="881"/>
    </location>
</feature>
<proteinExistence type="predicted"/>
<evidence type="ECO:0000313" key="2">
    <source>
        <dbReference type="EMBL" id="KAK8240556.1"/>
    </source>
</evidence>
<feature type="region of interest" description="Disordered" evidence="1">
    <location>
        <begin position="786"/>
        <end position="819"/>
    </location>
</feature>
<feature type="region of interest" description="Disordered" evidence="1">
    <location>
        <begin position="255"/>
        <end position="426"/>
    </location>
</feature>
<organism evidence="2 3">
    <name type="scientific">Phyllosticta capitalensis</name>
    <dbReference type="NCBI Taxonomy" id="121624"/>
    <lineage>
        <taxon>Eukaryota</taxon>
        <taxon>Fungi</taxon>
        <taxon>Dikarya</taxon>
        <taxon>Ascomycota</taxon>
        <taxon>Pezizomycotina</taxon>
        <taxon>Dothideomycetes</taxon>
        <taxon>Dothideomycetes incertae sedis</taxon>
        <taxon>Botryosphaeriales</taxon>
        <taxon>Phyllostictaceae</taxon>
        <taxon>Phyllosticta</taxon>
    </lineage>
</organism>